<protein>
    <recommendedName>
        <fullName evidence="3">DUF937 domain-containing protein</fullName>
    </recommendedName>
</protein>
<proteinExistence type="predicted"/>
<keyword evidence="2" id="KW-1185">Reference proteome</keyword>
<dbReference type="EMBL" id="JBHTKY010000027">
    <property type="protein sequence ID" value="MFD1166969.1"/>
    <property type="molecule type" value="Genomic_DNA"/>
</dbReference>
<evidence type="ECO:0000313" key="1">
    <source>
        <dbReference type="EMBL" id="MFD1166969.1"/>
    </source>
</evidence>
<name>A0ABW3RPE5_9SPHI</name>
<organism evidence="1 2">
    <name type="scientific">Sphingobacterium daejeonense</name>
    <dbReference type="NCBI Taxonomy" id="371142"/>
    <lineage>
        <taxon>Bacteria</taxon>
        <taxon>Pseudomonadati</taxon>
        <taxon>Bacteroidota</taxon>
        <taxon>Sphingobacteriia</taxon>
        <taxon>Sphingobacteriales</taxon>
        <taxon>Sphingobacteriaceae</taxon>
        <taxon>Sphingobacterium</taxon>
    </lineage>
</organism>
<sequence>MDNITLATTALTLITPFLNKIGEGTARKVGEDIWNLLKSPFQKKNKIIEEMGINDIKTILIEILNEDINFKNELESFVLNSQTNIENIHQTITNNGSIEKQVNVGNITGNVSL</sequence>
<accession>A0ABW3RPE5</accession>
<dbReference type="RefSeq" id="WP_380897996.1">
    <property type="nucleotide sequence ID" value="NZ_JBHTKY010000027.1"/>
</dbReference>
<gene>
    <name evidence="1" type="ORF">ACFQ2C_15280</name>
</gene>
<dbReference type="Proteomes" id="UP001597205">
    <property type="component" value="Unassembled WGS sequence"/>
</dbReference>
<evidence type="ECO:0000313" key="2">
    <source>
        <dbReference type="Proteomes" id="UP001597205"/>
    </source>
</evidence>
<reference evidence="2" key="1">
    <citation type="journal article" date="2019" name="Int. J. Syst. Evol. Microbiol.">
        <title>The Global Catalogue of Microorganisms (GCM) 10K type strain sequencing project: providing services to taxonomists for standard genome sequencing and annotation.</title>
        <authorList>
            <consortium name="The Broad Institute Genomics Platform"/>
            <consortium name="The Broad Institute Genome Sequencing Center for Infectious Disease"/>
            <person name="Wu L."/>
            <person name="Ma J."/>
        </authorList>
    </citation>
    <scope>NUCLEOTIDE SEQUENCE [LARGE SCALE GENOMIC DNA]</scope>
    <source>
        <strain evidence="2">CCUG 52468</strain>
    </source>
</reference>
<comment type="caution">
    <text evidence="1">The sequence shown here is derived from an EMBL/GenBank/DDBJ whole genome shotgun (WGS) entry which is preliminary data.</text>
</comment>
<evidence type="ECO:0008006" key="3">
    <source>
        <dbReference type="Google" id="ProtNLM"/>
    </source>
</evidence>